<feature type="transmembrane region" description="Helical" evidence="3">
    <location>
        <begin position="1006"/>
        <end position="1029"/>
    </location>
</feature>
<dbReference type="SUPFAM" id="SSF103473">
    <property type="entry name" value="MFS general substrate transporter"/>
    <property type="match status" value="1"/>
</dbReference>
<keyword evidence="3" id="KW-0472">Membrane</keyword>
<dbReference type="EMBL" id="JAHFYH010000059">
    <property type="protein sequence ID" value="KAH0216938.1"/>
    <property type="molecule type" value="Genomic_DNA"/>
</dbReference>
<feature type="transmembrane region" description="Helical" evidence="3">
    <location>
        <begin position="707"/>
        <end position="732"/>
    </location>
</feature>
<keyword evidence="3" id="KW-1133">Transmembrane helix</keyword>
<evidence type="ECO:0000259" key="4">
    <source>
        <dbReference type="PROSITE" id="PS50850"/>
    </source>
</evidence>
<dbReference type="InterPro" id="IPR021822">
    <property type="entry name" value="DUF3405"/>
</dbReference>
<dbReference type="Proteomes" id="UP000767238">
    <property type="component" value="Unassembled WGS sequence"/>
</dbReference>
<evidence type="ECO:0000256" key="2">
    <source>
        <dbReference type="SAM" id="MobiDB-lite"/>
    </source>
</evidence>
<dbReference type="PROSITE" id="PS50850">
    <property type="entry name" value="MFS"/>
    <property type="match status" value="1"/>
</dbReference>
<dbReference type="Gene3D" id="1.20.1250.20">
    <property type="entry name" value="MFS general substrate transporter like domains"/>
    <property type="match status" value="2"/>
</dbReference>
<keyword evidence="3" id="KW-0812">Transmembrane</keyword>
<comment type="subcellular location">
    <subcellularLocation>
        <location evidence="1">Membrane</location>
        <topology evidence="1">Multi-pass membrane protein</topology>
    </subcellularLocation>
</comment>
<protein>
    <submittedName>
        <fullName evidence="5">MFS general substrate transporter</fullName>
    </submittedName>
</protein>
<dbReference type="AlphaFoldDB" id="A0A9P8K5T9"/>
<accession>A0A9P8K5T9</accession>
<evidence type="ECO:0000256" key="1">
    <source>
        <dbReference type="ARBA" id="ARBA00004141"/>
    </source>
</evidence>
<feature type="region of interest" description="Disordered" evidence="2">
    <location>
        <begin position="563"/>
        <end position="590"/>
    </location>
</feature>
<feature type="non-terminal residue" evidence="5">
    <location>
        <position position="1"/>
    </location>
</feature>
<comment type="caution">
    <text evidence="5">The sequence shown here is derived from an EMBL/GenBank/DDBJ whole genome shotgun (WGS) entry which is preliminary data.</text>
</comment>
<dbReference type="Pfam" id="PF11885">
    <property type="entry name" value="DUF3405"/>
    <property type="match status" value="1"/>
</dbReference>
<feature type="transmembrane region" description="Helical" evidence="3">
    <location>
        <begin position="739"/>
        <end position="758"/>
    </location>
</feature>
<evidence type="ECO:0000313" key="5">
    <source>
        <dbReference type="EMBL" id="KAH0216938.1"/>
    </source>
</evidence>
<feature type="transmembrane region" description="Helical" evidence="3">
    <location>
        <begin position="614"/>
        <end position="641"/>
    </location>
</feature>
<dbReference type="GO" id="GO:0016020">
    <property type="term" value="C:membrane"/>
    <property type="evidence" value="ECO:0007669"/>
    <property type="project" value="UniProtKB-SubCell"/>
</dbReference>
<dbReference type="PANTHER" id="PTHR36205">
    <property type="entry name" value="CHROMOSOME 19, WHOLE GENOME SHOTGUN SEQUENCE"/>
    <property type="match status" value="1"/>
</dbReference>
<organism evidence="5 6">
    <name type="scientific">Aureobasidium melanogenum</name>
    <name type="common">Aureobasidium pullulans var. melanogenum</name>
    <dbReference type="NCBI Taxonomy" id="46634"/>
    <lineage>
        <taxon>Eukaryota</taxon>
        <taxon>Fungi</taxon>
        <taxon>Dikarya</taxon>
        <taxon>Ascomycota</taxon>
        <taxon>Pezizomycotina</taxon>
        <taxon>Dothideomycetes</taxon>
        <taxon>Dothideomycetidae</taxon>
        <taxon>Dothideales</taxon>
        <taxon>Saccotheciaceae</taxon>
        <taxon>Aureobasidium</taxon>
    </lineage>
</organism>
<feature type="transmembrane region" description="Helical" evidence="3">
    <location>
        <begin position="945"/>
        <end position="963"/>
    </location>
</feature>
<feature type="transmembrane region" description="Helical" evidence="3">
    <location>
        <begin position="810"/>
        <end position="829"/>
    </location>
</feature>
<dbReference type="Pfam" id="PF07690">
    <property type="entry name" value="MFS_1"/>
    <property type="match status" value="1"/>
</dbReference>
<feature type="transmembrane region" description="Helical" evidence="3">
    <location>
        <begin position="1081"/>
        <end position="1099"/>
    </location>
</feature>
<feature type="compositionally biased region" description="Polar residues" evidence="2">
    <location>
        <begin position="573"/>
        <end position="589"/>
    </location>
</feature>
<reference evidence="5" key="1">
    <citation type="journal article" date="2021" name="J Fungi (Basel)">
        <title>Virulence traits and population genomics of the black yeast Aureobasidium melanogenum.</title>
        <authorList>
            <person name="Cernosa A."/>
            <person name="Sun X."/>
            <person name="Gostincar C."/>
            <person name="Fang C."/>
            <person name="Gunde-Cimerman N."/>
            <person name="Song Z."/>
        </authorList>
    </citation>
    <scope>NUCLEOTIDE SEQUENCE</scope>
    <source>
        <strain evidence="5">EXF-8016</strain>
    </source>
</reference>
<reference evidence="5" key="2">
    <citation type="submission" date="2021-08" db="EMBL/GenBank/DDBJ databases">
        <authorList>
            <person name="Gostincar C."/>
            <person name="Sun X."/>
            <person name="Song Z."/>
            <person name="Gunde-Cimerman N."/>
        </authorList>
    </citation>
    <scope>NUCLEOTIDE SEQUENCE</scope>
    <source>
        <strain evidence="5">EXF-8016</strain>
    </source>
</reference>
<evidence type="ECO:0000256" key="3">
    <source>
        <dbReference type="SAM" id="Phobius"/>
    </source>
</evidence>
<name>A0A9P8K5T9_AURME</name>
<evidence type="ECO:0000313" key="6">
    <source>
        <dbReference type="Proteomes" id="UP000767238"/>
    </source>
</evidence>
<feature type="transmembrane region" description="Helical" evidence="3">
    <location>
        <begin position="877"/>
        <end position="898"/>
    </location>
</feature>
<sequence length="1109" mass="123539">MRGLQPPFCNRPLRLLRNITAAALILCLVLYHIPDRTWRGARMLFFGAHWEKFPLLDGYYSGVRSLVPSLHHEQAAGSSDQTRNDSLTVRLKEQEIHNRLVEYNPYHGFRNTAGRPSFMQECFLDDARTIAVPKVYSYLGMPQDHPDPLYGSYKVLGLRDDVCFDRTGRLEAYGLAIQSRTSKGAQFGDRATQRSSINWSNVDWAAAQKRCYDDNTLRSNFKSAEKLTAADPLPQIPRQAVVLRTWTGYRYTRQAIMNLRALISEVSLGSGSEYDVHLLVHVKNNSARFWESEELYNQIRKESVPAEFRGLVTLWSEKQMELVYPGPFCNETLNRSEQPLYGVYRSSHMPLQWFAQHNTQYEHFWNWEMDIRYIGHYYEFFDRLGQWAKAQPRRGIWERSAKYYFEKLHGTWAEFSDIVENENPVTVSGPLRFAGFPVLESQAQYNASNTGFGEDADLITMSPLFDPEDSGWFFERDVTGYDTQLPIPPRRIAIIAAARMSRQLLNLMHEEMIELKRTMWTEMWPPSLALHYGLKATFAPHPVYYDRDWPIITADRTFNAVHHGPSLGRPNMTDMTSSSNSRTASQDDNPFTRHIEPLAVEDNAQGFELTGINLITVISGLVLAIFLVSLDSAIVATAIPYVTAEFKSAGDTAWYGSAYTLATCALQPIAGKLYAKFSIKTMFLIFMAIFEVGSLVCATAPNAVGLIVGRAVAGAGAAGCTTGAFSIVAVSVRLPRRTTYLSALQSTFGIGIMLGPLLGGVLTQRVTWRWCFYINLPIGAVTVLFLVLFFHPPKANRTNTSVQKVASLDFLGLLLFAPATTMMLLALQWGGLVYAWGSATIIGLFVGAAVLTAIFAFWQRRKGDDAMIPPKLFTQRVVFFACLTELFAMGTVYVATYYLPQWFQIVKGVSPIRSGVMYLPLSMSDVASALMVGILLPYVGLTNPFILAGTTLLAVGSGLLSTLSTSSGSQYWIPYQILPGMGAGITLWMPYVAIQTVLKAEDIPVATALLQFFQSFGAALFLALAQAVFTSIFTASLKSYEIVGLDLSAIVHAAPADFRKLVPKEDLAQVLHAYNQGVTSTFYLGAGLAAAACFASFGIQWKSFKPKGD</sequence>
<feature type="transmembrane region" description="Helical" evidence="3">
    <location>
        <begin position="770"/>
        <end position="790"/>
    </location>
</feature>
<dbReference type="InterPro" id="IPR036259">
    <property type="entry name" value="MFS_trans_sf"/>
</dbReference>
<feature type="transmembrane region" description="Helical" evidence="3">
    <location>
        <begin position="682"/>
        <end position="701"/>
    </location>
</feature>
<dbReference type="CDD" id="cd17502">
    <property type="entry name" value="MFS_Azr1_MDR_like"/>
    <property type="match status" value="1"/>
</dbReference>
<gene>
    <name evidence="5" type="ORF">KCV03_g7289</name>
</gene>
<dbReference type="InterPro" id="IPR011701">
    <property type="entry name" value="MFS"/>
</dbReference>
<feature type="transmembrane region" description="Helical" evidence="3">
    <location>
        <begin position="15"/>
        <end position="33"/>
    </location>
</feature>
<proteinExistence type="predicted"/>
<feature type="domain" description="Major facilitator superfamily (MFS) profile" evidence="4">
    <location>
        <begin position="617"/>
        <end position="1104"/>
    </location>
</feature>
<feature type="transmembrane region" description="Helical" evidence="3">
    <location>
        <begin position="975"/>
        <end position="994"/>
    </location>
</feature>
<dbReference type="PANTHER" id="PTHR36205:SF3">
    <property type="entry name" value="MAJOR FACILITATOR SUPERFAMILY TRANSPORTER"/>
    <property type="match status" value="1"/>
</dbReference>
<feature type="transmembrane region" description="Helical" evidence="3">
    <location>
        <begin position="835"/>
        <end position="857"/>
    </location>
</feature>
<feature type="transmembrane region" description="Helical" evidence="3">
    <location>
        <begin position="918"/>
        <end position="938"/>
    </location>
</feature>
<dbReference type="OrthoDB" id="10021397at2759"/>
<dbReference type="GO" id="GO:0022857">
    <property type="term" value="F:transmembrane transporter activity"/>
    <property type="evidence" value="ECO:0007669"/>
    <property type="project" value="InterPro"/>
</dbReference>
<dbReference type="InterPro" id="IPR020846">
    <property type="entry name" value="MFS_dom"/>
</dbReference>